<name>A0A364KXQ3_TALAM</name>
<dbReference type="Pfam" id="PF03718">
    <property type="entry name" value="Glyco_hydro_49"/>
    <property type="match status" value="1"/>
</dbReference>
<dbReference type="STRING" id="1196081.A0A364KXQ3"/>
<keyword evidence="1" id="KW-0732">Signal</keyword>
<dbReference type="Pfam" id="PF18841">
    <property type="entry name" value="B_solenoid_dext"/>
    <property type="match status" value="1"/>
</dbReference>
<dbReference type="Gene3D" id="2.60.350.10">
    <property type="entry name" value="Dextranase, N-terminal"/>
    <property type="match status" value="1"/>
</dbReference>
<dbReference type="EMBL" id="MIKG01000007">
    <property type="protein sequence ID" value="RAO68335.1"/>
    <property type="molecule type" value="Genomic_DNA"/>
</dbReference>
<dbReference type="SUPFAM" id="SSF101596">
    <property type="entry name" value="Dextranase, N-terminal domain"/>
    <property type="match status" value="1"/>
</dbReference>
<evidence type="ECO:0000259" key="3">
    <source>
        <dbReference type="Pfam" id="PF17433"/>
    </source>
</evidence>
<feature type="signal peptide" evidence="1">
    <location>
        <begin position="1"/>
        <end position="20"/>
    </location>
</feature>
<protein>
    <submittedName>
        <fullName evidence="4">Uncharacterized protein</fullName>
    </submittedName>
</protein>
<evidence type="ECO:0000313" key="4">
    <source>
        <dbReference type="EMBL" id="RAO68335.1"/>
    </source>
</evidence>
<dbReference type="InterPro" id="IPR005192">
    <property type="entry name" value="Glyco_hydro_49_C"/>
</dbReference>
<feature type="domain" description="Glycoside hydrolase family 49 N-terminal" evidence="3">
    <location>
        <begin position="19"/>
        <end position="192"/>
    </location>
</feature>
<dbReference type="InterPro" id="IPR012334">
    <property type="entry name" value="Pectin_lyas_fold"/>
</dbReference>
<organism evidence="4 5">
    <name type="scientific">Talaromyces amestolkiae</name>
    <dbReference type="NCBI Taxonomy" id="1196081"/>
    <lineage>
        <taxon>Eukaryota</taxon>
        <taxon>Fungi</taxon>
        <taxon>Dikarya</taxon>
        <taxon>Ascomycota</taxon>
        <taxon>Pezizomycotina</taxon>
        <taxon>Eurotiomycetes</taxon>
        <taxon>Eurotiomycetidae</taxon>
        <taxon>Eurotiales</taxon>
        <taxon>Trichocomaceae</taxon>
        <taxon>Talaromyces</taxon>
        <taxon>Talaromyces sect. Talaromyces</taxon>
    </lineage>
</organism>
<accession>A0A364KXQ3</accession>
<dbReference type="InterPro" id="IPR011050">
    <property type="entry name" value="Pectin_lyase_fold/virulence"/>
</dbReference>
<dbReference type="RefSeq" id="XP_040732851.1">
    <property type="nucleotide sequence ID" value="XM_040876703.1"/>
</dbReference>
<reference evidence="4 5" key="1">
    <citation type="journal article" date="2017" name="Biotechnol. Biofuels">
        <title>Differential beta-glucosidase expression as a function of carbon source availability in Talaromyces amestolkiae: a genomic and proteomic approach.</title>
        <authorList>
            <person name="de Eugenio L.I."/>
            <person name="Mendez-Liter J.A."/>
            <person name="Nieto-Dominguez M."/>
            <person name="Alonso L."/>
            <person name="Gil-Munoz J."/>
            <person name="Barriuso J."/>
            <person name="Prieto A."/>
            <person name="Martinez M.J."/>
        </authorList>
    </citation>
    <scope>NUCLEOTIDE SEQUENCE [LARGE SCALE GENOMIC DNA]</scope>
    <source>
        <strain evidence="4 5">CIB</strain>
    </source>
</reference>
<evidence type="ECO:0000259" key="2">
    <source>
        <dbReference type="Pfam" id="PF03718"/>
    </source>
</evidence>
<dbReference type="Gene3D" id="2.160.20.10">
    <property type="entry name" value="Single-stranded right-handed beta-helix, Pectin lyase-like"/>
    <property type="match status" value="1"/>
</dbReference>
<dbReference type="GeneID" id="63793563"/>
<gene>
    <name evidence="4" type="ORF">BHQ10_004347</name>
</gene>
<dbReference type="Pfam" id="PF18783">
    <property type="entry name" value="IPU_b_solenoid"/>
    <property type="match status" value="1"/>
</dbReference>
<evidence type="ECO:0000313" key="5">
    <source>
        <dbReference type="Proteomes" id="UP000249363"/>
    </source>
</evidence>
<dbReference type="SUPFAM" id="SSF51126">
    <property type="entry name" value="Pectin lyase-like"/>
    <property type="match status" value="1"/>
</dbReference>
<dbReference type="InterPro" id="IPR035953">
    <property type="entry name" value="Dextranase_N-ter"/>
</dbReference>
<comment type="caution">
    <text evidence="4">The sequence shown here is derived from an EMBL/GenBank/DDBJ whole genome shotgun (WGS) entry which is preliminary data.</text>
</comment>
<dbReference type="AlphaFoldDB" id="A0A364KXQ3"/>
<dbReference type="InterPro" id="IPR041402">
    <property type="entry name" value="B_solenoid_dext"/>
</dbReference>
<dbReference type="Pfam" id="PF17433">
    <property type="entry name" value="Glyco_hydro_49N"/>
    <property type="match status" value="1"/>
</dbReference>
<dbReference type="InterPro" id="IPR023226">
    <property type="entry name" value="Glyco_hydro_49_N_dom"/>
</dbReference>
<proteinExistence type="predicted"/>
<feature type="domain" description="Glycoside hydrolase family 49 C-terminal" evidence="2">
    <location>
        <begin position="457"/>
        <end position="569"/>
    </location>
</feature>
<feature type="chain" id="PRO_5016694347" evidence="1">
    <location>
        <begin position="21"/>
        <end position="572"/>
    </location>
</feature>
<dbReference type="OrthoDB" id="406508at2759"/>
<dbReference type="Proteomes" id="UP000249363">
    <property type="component" value="Unassembled WGS sequence"/>
</dbReference>
<dbReference type="GO" id="GO:0004553">
    <property type="term" value="F:hydrolase activity, hydrolyzing O-glycosyl compounds"/>
    <property type="evidence" value="ECO:0007669"/>
    <property type="project" value="InterPro"/>
</dbReference>
<dbReference type="InterPro" id="IPR041274">
    <property type="entry name" value="IPU_b_solenoid"/>
</dbReference>
<evidence type="ECO:0000256" key="1">
    <source>
        <dbReference type="SAM" id="SignalP"/>
    </source>
</evidence>
<sequence length="572" mass="62890">MFPSILFLIITFLLHVHVQAVLTSNTTSLLTWWHSSNSQTPTGTIADDTVRKSDLYYVQVSANTDPTYFYDSFVYLSVPANGMSDYVQYSANTASTQAWSSFLTSEDVVVRVTRPSAAVANGSVVIRPTTLLDQGFGISYDSSDDISVYITIPYSENGWRFSVEFSDDLYTPVEGVANTEPQHSLLIFASPMEDPSIVPVATNNENTFIATPGRVYDTNVTSASTVIFYPGVYWFSGTDHILLSESVTWIYFAPGAYVKGAVEFQSTATTVKVTGHGVLSGEQYVWYADPEDGYQTSSSADNDGLRMWRGTNTGTQTFVLQGVTIANQPFNSMDWSGNLDGITVLVSDYKQVGAFYQQTDGLEMYPGSVVQDVFYHSNDDTIKTYYSNVVAQRIVVWKLNVAPVIQFGWTPRTTNNVTVDTIDVIHQSYSNAKENPGLIGSDNNYVYAPGGLSDDHNTADTSLTTSGLTFSNIRAEGLSGCLFRIYALENLASIHIRDVWIEEFQDSSLNTTESLLPAFYDATSGALVAITDFVVEKFQVGDYIIWDNDSAISVGLIDVDSIYSEAVTYSST</sequence>
<keyword evidence="5" id="KW-1185">Reference proteome</keyword>